<protein>
    <submittedName>
        <fullName evidence="1">Uncharacterized protein</fullName>
    </submittedName>
</protein>
<keyword evidence="2" id="KW-1185">Reference proteome</keyword>
<gene>
    <name evidence="1" type="ORF">QE152_g36675</name>
</gene>
<accession>A0AAW1ICK9</accession>
<reference evidence="1 2" key="1">
    <citation type="journal article" date="2024" name="BMC Genomics">
        <title>De novo assembly and annotation of Popillia japonica's genome with initial clues to its potential as an invasive pest.</title>
        <authorList>
            <person name="Cucini C."/>
            <person name="Boschi S."/>
            <person name="Funari R."/>
            <person name="Cardaioli E."/>
            <person name="Iannotti N."/>
            <person name="Marturano G."/>
            <person name="Paoli F."/>
            <person name="Bruttini M."/>
            <person name="Carapelli A."/>
            <person name="Frati F."/>
            <person name="Nardi F."/>
        </authorList>
    </citation>
    <scope>NUCLEOTIDE SEQUENCE [LARGE SCALE GENOMIC DNA]</scope>
    <source>
        <strain evidence="1">DMR45628</strain>
    </source>
</reference>
<evidence type="ECO:0000313" key="2">
    <source>
        <dbReference type="Proteomes" id="UP001458880"/>
    </source>
</evidence>
<name>A0AAW1ICK9_POPJA</name>
<proteinExistence type="predicted"/>
<sequence>MFRRESYHTTSAERSGIITNSPYKEMLKEERETKRPLSGKYVSKKGTTFVCGRDVSKKAKKDKSKNLIPPCRPIEEETIRSLCLGSHEQDCMQCENCEA</sequence>
<organism evidence="1 2">
    <name type="scientific">Popillia japonica</name>
    <name type="common">Japanese beetle</name>
    <dbReference type="NCBI Taxonomy" id="7064"/>
    <lineage>
        <taxon>Eukaryota</taxon>
        <taxon>Metazoa</taxon>
        <taxon>Ecdysozoa</taxon>
        <taxon>Arthropoda</taxon>
        <taxon>Hexapoda</taxon>
        <taxon>Insecta</taxon>
        <taxon>Pterygota</taxon>
        <taxon>Neoptera</taxon>
        <taxon>Endopterygota</taxon>
        <taxon>Coleoptera</taxon>
        <taxon>Polyphaga</taxon>
        <taxon>Scarabaeiformia</taxon>
        <taxon>Scarabaeidae</taxon>
        <taxon>Rutelinae</taxon>
        <taxon>Popillia</taxon>
    </lineage>
</organism>
<dbReference type="Proteomes" id="UP001458880">
    <property type="component" value="Unassembled WGS sequence"/>
</dbReference>
<dbReference type="AlphaFoldDB" id="A0AAW1ICK9"/>
<comment type="caution">
    <text evidence="1">The sequence shown here is derived from an EMBL/GenBank/DDBJ whole genome shotgun (WGS) entry which is preliminary data.</text>
</comment>
<dbReference type="EMBL" id="JASPKY010000660">
    <property type="protein sequence ID" value="KAK9687131.1"/>
    <property type="molecule type" value="Genomic_DNA"/>
</dbReference>
<evidence type="ECO:0000313" key="1">
    <source>
        <dbReference type="EMBL" id="KAK9687131.1"/>
    </source>
</evidence>